<keyword evidence="1" id="KW-0223">Dioxygenase</keyword>
<dbReference type="GO" id="GO:0051213">
    <property type="term" value="F:dioxygenase activity"/>
    <property type="evidence" value="ECO:0007669"/>
    <property type="project" value="UniProtKB-KW"/>
</dbReference>
<dbReference type="Proteomes" id="UP001065613">
    <property type="component" value="Chromosome"/>
</dbReference>
<gene>
    <name evidence="1" type="ORF">KA717_33465</name>
</gene>
<dbReference type="KEGG" id="wna:KA717_33465"/>
<dbReference type="EMBL" id="CP073041">
    <property type="protein sequence ID" value="UXE60408.1"/>
    <property type="molecule type" value="Genomic_DNA"/>
</dbReference>
<sequence>MTSANDRLSDDEIQFFHENGFAGPFQLCSPEEMAGYRPEFYNNVLGQVSPLYGFETVRDWHLCSPTIHKLVTHPAIANRLTQLLGPDILIWRSDLFPKPPGAPETVWH</sequence>
<keyword evidence="1" id="KW-0560">Oxidoreductase</keyword>
<accession>A0A977KUW7</accession>
<reference evidence="1" key="1">
    <citation type="submission" date="2021-04" db="EMBL/GenBank/DDBJ databases">
        <title>Genome sequence of Woronichinia naegeliana from Washington state freshwater lake bloom.</title>
        <authorList>
            <person name="Dreher T.W."/>
        </authorList>
    </citation>
    <scope>NUCLEOTIDE SEQUENCE</scope>
    <source>
        <strain evidence="1">WA131</strain>
    </source>
</reference>
<dbReference type="AlphaFoldDB" id="A0A977KUW7"/>
<evidence type="ECO:0000313" key="1">
    <source>
        <dbReference type="EMBL" id="UXE60408.1"/>
    </source>
</evidence>
<dbReference type="SUPFAM" id="SSF51197">
    <property type="entry name" value="Clavaminate synthase-like"/>
    <property type="match status" value="1"/>
</dbReference>
<proteinExistence type="predicted"/>
<name>A0A977KUW7_9CYAN</name>
<protein>
    <submittedName>
        <fullName evidence="1">Phytanoyl-CoA dioxygenase family protein</fullName>
    </submittedName>
</protein>
<dbReference type="Gene3D" id="2.60.120.620">
    <property type="entry name" value="q2cbj1_9rhob like domain"/>
    <property type="match status" value="1"/>
</dbReference>
<organism evidence="1">
    <name type="scientific">Woronichinia naegeliana WA131</name>
    <dbReference type="NCBI Taxonomy" id="2824559"/>
    <lineage>
        <taxon>Bacteria</taxon>
        <taxon>Bacillati</taxon>
        <taxon>Cyanobacteriota</taxon>
        <taxon>Cyanophyceae</taxon>
        <taxon>Synechococcales</taxon>
        <taxon>Coelosphaeriaceae</taxon>
        <taxon>Woronichinia</taxon>
    </lineage>
</organism>